<gene>
    <name evidence="3" type="ORF">PTTW11_06783</name>
</gene>
<feature type="region of interest" description="Disordered" evidence="1">
    <location>
        <begin position="50"/>
        <end position="145"/>
    </location>
</feature>
<keyword evidence="2" id="KW-1133">Transmembrane helix</keyword>
<organism evidence="3 4">
    <name type="scientific">Pyrenophora teres f. teres</name>
    <dbReference type="NCBI Taxonomy" id="97479"/>
    <lineage>
        <taxon>Eukaryota</taxon>
        <taxon>Fungi</taxon>
        <taxon>Dikarya</taxon>
        <taxon>Ascomycota</taxon>
        <taxon>Pezizomycotina</taxon>
        <taxon>Dothideomycetes</taxon>
        <taxon>Pleosporomycetidae</taxon>
        <taxon>Pleosporales</taxon>
        <taxon>Pleosporineae</taxon>
        <taxon>Pleosporaceae</taxon>
        <taxon>Pyrenophora</taxon>
    </lineage>
</organism>
<accession>A0A6S6W5Q6</accession>
<proteinExistence type="predicted"/>
<reference evidence="3" key="1">
    <citation type="submission" date="2021-02" db="EMBL/GenBank/DDBJ databases">
        <authorList>
            <person name="Syme A R."/>
            <person name="Syme A R."/>
            <person name="Moolhuijzen P."/>
        </authorList>
    </citation>
    <scope>NUCLEOTIDE SEQUENCE</scope>
    <source>
        <strain evidence="3">W1-1</strain>
    </source>
</reference>
<dbReference type="PANTHER" id="PTHR41800">
    <property type="entry name" value="EXPRESSED PROTEIN"/>
    <property type="match status" value="1"/>
</dbReference>
<keyword evidence="2" id="KW-0472">Membrane</keyword>
<protein>
    <submittedName>
        <fullName evidence="3">DUF4748 domain containing protein</fullName>
    </submittedName>
</protein>
<dbReference type="Proteomes" id="UP000472372">
    <property type="component" value="Chromosome 6"/>
</dbReference>
<dbReference type="PANTHER" id="PTHR41800:SF1">
    <property type="entry name" value="EXPRESSED PROTEIN"/>
    <property type="match status" value="1"/>
</dbReference>
<evidence type="ECO:0000256" key="2">
    <source>
        <dbReference type="SAM" id="Phobius"/>
    </source>
</evidence>
<evidence type="ECO:0000313" key="4">
    <source>
        <dbReference type="Proteomes" id="UP000472372"/>
    </source>
</evidence>
<dbReference type="Pfam" id="PF15932">
    <property type="entry name" value="DUF4748"/>
    <property type="match status" value="1"/>
</dbReference>
<name>A0A6S6W5Q6_9PLEO</name>
<evidence type="ECO:0000256" key="1">
    <source>
        <dbReference type="SAM" id="MobiDB-lite"/>
    </source>
</evidence>
<feature type="compositionally biased region" description="Basic and acidic residues" evidence="1">
    <location>
        <begin position="115"/>
        <end position="145"/>
    </location>
</feature>
<dbReference type="AlphaFoldDB" id="A0A6S6W5Q6"/>
<feature type="compositionally biased region" description="Polar residues" evidence="1">
    <location>
        <begin position="54"/>
        <end position="77"/>
    </location>
</feature>
<dbReference type="EMBL" id="HG992982">
    <property type="protein sequence ID" value="CAE7185304.1"/>
    <property type="molecule type" value="Genomic_DNA"/>
</dbReference>
<sequence>MNTVKSVYYGWATLIVAGGGAYFFAKRSINADRAAKAEADRQKRIRIYQLEHGVQNSAPTTTPLNPTARAGSTQAAPNSVVRGDGSAAGNAGGNGVGGESSPSMQASQDPAPTRHAPESEGQRVGEKSKYEANEVYRSRKGDRFS</sequence>
<evidence type="ECO:0000313" key="3">
    <source>
        <dbReference type="EMBL" id="CAE7185304.1"/>
    </source>
</evidence>
<keyword evidence="2" id="KW-0812">Transmembrane</keyword>
<feature type="transmembrane region" description="Helical" evidence="2">
    <location>
        <begin position="6"/>
        <end position="25"/>
    </location>
</feature>
<dbReference type="InterPro" id="IPR031833">
    <property type="entry name" value="DUF4748"/>
</dbReference>